<dbReference type="SMART" id="SM00028">
    <property type="entry name" value="TPR"/>
    <property type="match status" value="15"/>
</dbReference>
<evidence type="ECO:0000256" key="4">
    <source>
        <dbReference type="SAM" id="Phobius"/>
    </source>
</evidence>
<dbReference type="EMBL" id="JBBBZM010000186">
    <property type="protein sequence ID" value="KAL0632117.1"/>
    <property type="molecule type" value="Genomic_DNA"/>
</dbReference>
<dbReference type="InterPro" id="IPR019734">
    <property type="entry name" value="TPR_rpt"/>
</dbReference>
<keyword evidence="4" id="KW-1133">Transmembrane helix</keyword>
<dbReference type="SUPFAM" id="SSF52540">
    <property type="entry name" value="P-loop containing nucleoside triphosphate hydrolases"/>
    <property type="match status" value="1"/>
</dbReference>
<reference evidence="5 6" key="1">
    <citation type="submission" date="2024-02" db="EMBL/GenBank/DDBJ databases">
        <title>Discinaceae phylogenomics.</title>
        <authorList>
            <person name="Dirks A.C."/>
            <person name="James T.Y."/>
        </authorList>
    </citation>
    <scope>NUCLEOTIDE SEQUENCE [LARGE SCALE GENOMIC DNA]</scope>
    <source>
        <strain evidence="5 6">ACD0624</strain>
    </source>
</reference>
<dbReference type="PANTHER" id="PTHR45641:SF19">
    <property type="entry name" value="NEPHROCYSTIN-3"/>
    <property type="match status" value="1"/>
</dbReference>
<dbReference type="Gene3D" id="3.40.50.1820">
    <property type="entry name" value="alpha/beta hydrolase"/>
    <property type="match status" value="1"/>
</dbReference>
<keyword evidence="2 3" id="KW-0802">TPR repeat</keyword>
<evidence type="ECO:0000313" key="6">
    <source>
        <dbReference type="Proteomes" id="UP001447188"/>
    </source>
</evidence>
<dbReference type="PRINTS" id="PR00381">
    <property type="entry name" value="KINESINLIGHT"/>
</dbReference>
<evidence type="ECO:0008006" key="7">
    <source>
        <dbReference type="Google" id="ProtNLM"/>
    </source>
</evidence>
<dbReference type="Gene3D" id="1.25.40.10">
    <property type="entry name" value="Tetratricopeptide repeat domain"/>
    <property type="match status" value="4"/>
</dbReference>
<keyword evidence="4" id="KW-0812">Transmembrane</keyword>
<comment type="caution">
    <text evidence="5">The sequence shown here is derived from an EMBL/GenBank/DDBJ whole genome shotgun (WGS) entry which is preliminary data.</text>
</comment>
<evidence type="ECO:0000256" key="2">
    <source>
        <dbReference type="ARBA" id="ARBA00022803"/>
    </source>
</evidence>
<organism evidence="5 6">
    <name type="scientific">Discina gigas</name>
    <dbReference type="NCBI Taxonomy" id="1032678"/>
    <lineage>
        <taxon>Eukaryota</taxon>
        <taxon>Fungi</taxon>
        <taxon>Dikarya</taxon>
        <taxon>Ascomycota</taxon>
        <taxon>Pezizomycotina</taxon>
        <taxon>Pezizomycetes</taxon>
        <taxon>Pezizales</taxon>
        <taxon>Discinaceae</taxon>
        <taxon>Discina</taxon>
    </lineage>
</organism>
<feature type="repeat" description="TPR" evidence="3">
    <location>
        <begin position="857"/>
        <end position="890"/>
    </location>
</feature>
<dbReference type="PROSITE" id="PS50005">
    <property type="entry name" value="TPR"/>
    <property type="match status" value="4"/>
</dbReference>
<dbReference type="SUPFAM" id="SSF53474">
    <property type="entry name" value="alpha/beta-Hydrolases"/>
    <property type="match status" value="1"/>
</dbReference>
<keyword evidence="4" id="KW-0472">Membrane</keyword>
<dbReference type="Pfam" id="PF13424">
    <property type="entry name" value="TPR_12"/>
    <property type="match status" value="8"/>
</dbReference>
<feature type="repeat" description="TPR" evidence="3">
    <location>
        <begin position="1240"/>
        <end position="1273"/>
    </location>
</feature>
<dbReference type="Proteomes" id="UP001447188">
    <property type="component" value="Unassembled WGS sequence"/>
</dbReference>
<keyword evidence="1" id="KW-0677">Repeat</keyword>
<dbReference type="InterPro" id="IPR027417">
    <property type="entry name" value="P-loop_NTPase"/>
</dbReference>
<proteinExistence type="predicted"/>
<evidence type="ECO:0000256" key="3">
    <source>
        <dbReference type="PROSITE-ProRule" id="PRU00339"/>
    </source>
</evidence>
<sequence>MSSSSIVTVHGLNGHRETTFTTIDGVCWPKSLLPEAIPKIRVLSYGYDARTHSSSPLSREYLHDYAEQLLERLSRMRNRTKTTNRAIIFIAHNLGGIVVKSALILSASFNTNHLETQKSISLSTYGILFMGTPHAGGGVTWGKLALNLASIAMNSRPEYLDILESNSQWLEQQQVHYNSISRNFDTKFFYETFETTLPGGGTLLIVPKHSACVSGAIDATSIAVSSDHWNMVKFHSSEEEGFLAISETVEIMLQAAAQKVEANWREWEEIKGIHEAQKISFSIPMNLPFARNRNFTGREKELLTIHEALGGGERTMVLYGLGGIGKTQLATQYAYSHQMDYTSVWWVAGNTTATLSQDFLNIAQALVLHHAKMRTGTGHKPDYAWIAAILGMPPSAIDEEGRLTAFKSTDIKPVIDALKSWFADQGNSRWLLVVDNYDDLENVHIADFLPTNSELSGKVIITSRAHGSRRLGKYLEIEEVLLEDGIEILRKSAGTEVGVFDRERDDANDIVQRLGALPLALDQAGAYISAAQIAYSQYLPRFDGAFVKMAAQRPPKSSWNYREETVFTTWEISFTALGQAARELLLLCGFLDNIDIWEGLLSPEILNIELGIGKDIGFHCTLLKKSVQDAIQEIFSLSLAKRKASGDSFWIHSMVHRWSLERSDLATRRQHKALVAITLTSAALSFVDHREELHNLALEKRLLPHVRLCSRHVWCDGFLDTVSVRTDVNRISEVEALGAVLHYHWELDHVQKLARWVLAGREELHGNEHISTLATVHNMASVFASQGDHSEALEWYKRALTGKEKVLGHDNPSTLSTVHGIASVLNDQGKYDEALVWYRRALAGEEQVLGLDHSSTLSTVHGIASVYANQGKYDDALEWYERALAGEEKAGGGEVGGRDYPSTLTTVSNMASVFEDQGRYDDALEWYGRVYTGQEKALGESHPSTLATINNLASVLSSQGKYDDALDMYQVALAGQDHTLGKDHVSTLASVNNIASIFSIQGRYDDALEWYRRALVGQERALGNDHPSTLTTVHNMALVFSTQGKYDTSLEWYQRALVGKEASLGKNHPSTLKTHDDIAFLFAQQGKYDIALEWYQRALAEREKTLGTDHPSTFNTVHGIASVFSNQGKYDDALEWYRRALAGKEKALGKDHPSTLMSITHIAQVLGHQGKYDDAISWHERALAGQEKALGKAHPSTLATVNNMGFIFTRQAKYGRALEWYGRALTGQEKVLGKDHPATLTTVNNMGHVMDKEGKYDEAIEWYGRALVGQEKVLGRDHIDTLSTVSNMAFVFREQGKYDLAHQWYERALVGKEEVLGKGDHPSTLTTINGIGLVFSGQGNYDVALEWYSRALAGRERILGLEHPDTLKTVHNMASAFANHGKYNNAVECYRRALTGREKVLGKDHPNTIETETKLAALILQQQEDAIVTQ</sequence>
<feature type="transmembrane region" description="Helical" evidence="4">
    <location>
        <begin position="86"/>
        <end position="109"/>
    </location>
</feature>
<dbReference type="InterPro" id="IPR029058">
    <property type="entry name" value="AB_hydrolase_fold"/>
</dbReference>
<dbReference type="Gene3D" id="3.40.50.300">
    <property type="entry name" value="P-loop containing nucleotide triphosphate hydrolases"/>
    <property type="match status" value="1"/>
</dbReference>
<feature type="repeat" description="TPR" evidence="3">
    <location>
        <begin position="1114"/>
        <end position="1147"/>
    </location>
</feature>
<dbReference type="PANTHER" id="PTHR45641">
    <property type="entry name" value="TETRATRICOPEPTIDE REPEAT PROTEIN (AFU_ORTHOLOGUE AFUA_6G03870)"/>
    <property type="match status" value="1"/>
</dbReference>
<protein>
    <recommendedName>
        <fullName evidence="7">NB-ARC domain-containing protein</fullName>
    </recommendedName>
</protein>
<keyword evidence="6" id="KW-1185">Reference proteome</keyword>
<evidence type="ECO:0000313" key="5">
    <source>
        <dbReference type="EMBL" id="KAL0632117.1"/>
    </source>
</evidence>
<dbReference type="InterPro" id="IPR011990">
    <property type="entry name" value="TPR-like_helical_dom_sf"/>
</dbReference>
<gene>
    <name evidence="5" type="ORF">Q9L58_009017</name>
</gene>
<evidence type="ECO:0000256" key="1">
    <source>
        <dbReference type="ARBA" id="ARBA00022737"/>
    </source>
</evidence>
<dbReference type="SUPFAM" id="SSF48452">
    <property type="entry name" value="TPR-like"/>
    <property type="match status" value="3"/>
</dbReference>
<name>A0ABR3G841_9PEZI</name>
<accession>A0ABR3G841</accession>
<feature type="repeat" description="TPR" evidence="3">
    <location>
        <begin position="1072"/>
        <end position="1105"/>
    </location>
</feature>